<dbReference type="EMBL" id="KZ452470">
    <property type="protein sequence ID" value="PKA48386.1"/>
    <property type="molecule type" value="Genomic_DNA"/>
</dbReference>
<protein>
    <submittedName>
        <fullName evidence="1">Uncharacterized protein</fullName>
    </submittedName>
</protein>
<gene>
    <name evidence="1" type="ORF">AXF42_Ash021714</name>
</gene>
<reference evidence="1 2" key="1">
    <citation type="journal article" date="2017" name="Nature">
        <title>The Apostasia genome and the evolution of orchids.</title>
        <authorList>
            <person name="Zhang G.Q."/>
            <person name="Liu K.W."/>
            <person name="Li Z."/>
            <person name="Lohaus R."/>
            <person name="Hsiao Y.Y."/>
            <person name="Niu S.C."/>
            <person name="Wang J.Y."/>
            <person name="Lin Y.C."/>
            <person name="Xu Q."/>
            <person name="Chen L.J."/>
            <person name="Yoshida K."/>
            <person name="Fujiwara S."/>
            <person name="Wang Z.W."/>
            <person name="Zhang Y.Q."/>
            <person name="Mitsuda N."/>
            <person name="Wang M."/>
            <person name="Liu G.H."/>
            <person name="Pecoraro L."/>
            <person name="Huang H.X."/>
            <person name="Xiao X.J."/>
            <person name="Lin M."/>
            <person name="Wu X.Y."/>
            <person name="Wu W.L."/>
            <person name="Chen Y.Y."/>
            <person name="Chang S.B."/>
            <person name="Sakamoto S."/>
            <person name="Ohme-Takagi M."/>
            <person name="Yagi M."/>
            <person name="Zeng S.J."/>
            <person name="Shen C.Y."/>
            <person name="Yeh C.M."/>
            <person name="Luo Y.B."/>
            <person name="Tsai W.C."/>
            <person name="Van de Peer Y."/>
            <person name="Liu Z.J."/>
        </authorList>
    </citation>
    <scope>NUCLEOTIDE SEQUENCE [LARGE SCALE GENOMIC DNA]</scope>
    <source>
        <strain evidence="2">cv. Shenzhen</strain>
        <tissue evidence="1">Stem</tissue>
    </source>
</reference>
<evidence type="ECO:0000313" key="1">
    <source>
        <dbReference type="EMBL" id="PKA48386.1"/>
    </source>
</evidence>
<dbReference type="Proteomes" id="UP000236161">
    <property type="component" value="Unassembled WGS sequence"/>
</dbReference>
<dbReference type="AlphaFoldDB" id="A0A2H9ZYN1"/>
<name>A0A2H9ZYN1_9ASPA</name>
<evidence type="ECO:0000313" key="2">
    <source>
        <dbReference type="Proteomes" id="UP000236161"/>
    </source>
</evidence>
<keyword evidence="2" id="KW-1185">Reference proteome</keyword>
<proteinExistence type="predicted"/>
<accession>A0A2H9ZYN1</accession>
<sequence>MQLKRLASKSRNGEIVIVFPKSSVSLRECMANRSKNKQPHLEDADRPFLLPIALHL</sequence>
<organism evidence="1 2">
    <name type="scientific">Apostasia shenzhenica</name>
    <dbReference type="NCBI Taxonomy" id="1088818"/>
    <lineage>
        <taxon>Eukaryota</taxon>
        <taxon>Viridiplantae</taxon>
        <taxon>Streptophyta</taxon>
        <taxon>Embryophyta</taxon>
        <taxon>Tracheophyta</taxon>
        <taxon>Spermatophyta</taxon>
        <taxon>Magnoliopsida</taxon>
        <taxon>Liliopsida</taxon>
        <taxon>Asparagales</taxon>
        <taxon>Orchidaceae</taxon>
        <taxon>Apostasioideae</taxon>
        <taxon>Apostasia</taxon>
    </lineage>
</organism>